<keyword evidence="3" id="KW-0808">Transferase</keyword>
<evidence type="ECO:0000256" key="1">
    <source>
        <dbReference type="ARBA" id="ARBA00006692"/>
    </source>
</evidence>
<organism evidence="7 8">
    <name type="scientific">Rhodnius prolixus</name>
    <name type="common">Triatomid bug</name>
    <dbReference type="NCBI Taxonomy" id="13249"/>
    <lineage>
        <taxon>Eukaryota</taxon>
        <taxon>Metazoa</taxon>
        <taxon>Ecdysozoa</taxon>
        <taxon>Arthropoda</taxon>
        <taxon>Hexapoda</taxon>
        <taxon>Insecta</taxon>
        <taxon>Pterygota</taxon>
        <taxon>Neoptera</taxon>
        <taxon>Paraneoptera</taxon>
        <taxon>Hemiptera</taxon>
        <taxon>Heteroptera</taxon>
        <taxon>Panheteroptera</taxon>
        <taxon>Cimicomorpha</taxon>
        <taxon>Reduviidae</taxon>
        <taxon>Triatominae</taxon>
        <taxon>Rhodnius</taxon>
    </lineage>
</organism>
<dbReference type="InterPro" id="IPR011009">
    <property type="entry name" value="Kinase-like_dom_sf"/>
</dbReference>
<dbReference type="STRING" id="13249.T1HKX4"/>
<dbReference type="EMBL" id="ACPB03016751">
    <property type="status" value="NOT_ANNOTATED_CDS"/>
    <property type="molecule type" value="Genomic_DNA"/>
</dbReference>
<reference evidence="7" key="1">
    <citation type="submission" date="2015-05" db="UniProtKB">
        <authorList>
            <consortium name="EnsemblMetazoa"/>
        </authorList>
    </citation>
    <scope>IDENTIFICATION</scope>
</reference>
<proteinExistence type="inferred from homology"/>
<protein>
    <submittedName>
        <fullName evidence="7">Protein kinase domain-containing protein</fullName>
    </submittedName>
</protein>
<evidence type="ECO:0000313" key="8">
    <source>
        <dbReference type="Proteomes" id="UP000015103"/>
    </source>
</evidence>
<dbReference type="InterPro" id="IPR050205">
    <property type="entry name" value="CDPK_Ser/Thr_kinases"/>
</dbReference>
<keyword evidence="4" id="KW-0547">Nucleotide-binding</keyword>
<dbReference type="PANTHER" id="PTHR24349">
    <property type="entry name" value="SERINE/THREONINE-PROTEIN KINASE"/>
    <property type="match status" value="1"/>
</dbReference>
<dbReference type="InterPro" id="IPR000719">
    <property type="entry name" value="Prot_kinase_dom"/>
</dbReference>
<evidence type="ECO:0000256" key="4">
    <source>
        <dbReference type="ARBA" id="ARBA00022741"/>
    </source>
</evidence>
<dbReference type="GO" id="GO:0004674">
    <property type="term" value="F:protein serine/threonine kinase activity"/>
    <property type="evidence" value="ECO:0007669"/>
    <property type="project" value="UniProtKB-KW"/>
</dbReference>
<dbReference type="SUPFAM" id="SSF56112">
    <property type="entry name" value="Protein kinase-like (PK-like)"/>
    <property type="match status" value="1"/>
</dbReference>
<evidence type="ECO:0000256" key="6">
    <source>
        <dbReference type="ARBA" id="ARBA00022840"/>
    </source>
</evidence>
<evidence type="ECO:0000256" key="2">
    <source>
        <dbReference type="ARBA" id="ARBA00022527"/>
    </source>
</evidence>
<name>T1HKX4_RHOPR</name>
<comment type="similarity">
    <text evidence="1">Belongs to the protein kinase superfamily. CAMK Ser/Thr protein kinase family.</text>
</comment>
<dbReference type="GO" id="GO:0005524">
    <property type="term" value="F:ATP binding"/>
    <property type="evidence" value="ECO:0007669"/>
    <property type="project" value="UniProtKB-KW"/>
</dbReference>
<evidence type="ECO:0000313" key="7">
    <source>
        <dbReference type="EnsemblMetazoa" id="RPRC004698-PA"/>
    </source>
</evidence>
<dbReference type="AlphaFoldDB" id="T1HKX4"/>
<dbReference type="PROSITE" id="PS50011">
    <property type="entry name" value="PROTEIN_KINASE_DOM"/>
    <property type="match status" value="1"/>
</dbReference>
<evidence type="ECO:0000256" key="5">
    <source>
        <dbReference type="ARBA" id="ARBA00022777"/>
    </source>
</evidence>
<keyword evidence="8" id="KW-1185">Reference proteome</keyword>
<dbReference type="Pfam" id="PF00069">
    <property type="entry name" value="Pkinase"/>
    <property type="match status" value="1"/>
</dbReference>
<dbReference type="Gene3D" id="6.10.140.620">
    <property type="match status" value="1"/>
</dbReference>
<dbReference type="VEuPathDB" id="VectorBase:RPRC004698"/>
<dbReference type="Gene3D" id="1.10.510.10">
    <property type="entry name" value="Transferase(Phosphotransferase) domain 1"/>
    <property type="match status" value="1"/>
</dbReference>
<keyword evidence="5" id="KW-0418">Kinase</keyword>
<dbReference type="HOGENOM" id="CLU_000288_63_27_1"/>
<dbReference type="OMA" id="WVNGRAN"/>
<evidence type="ECO:0000256" key="3">
    <source>
        <dbReference type="ARBA" id="ARBA00022679"/>
    </source>
</evidence>
<accession>T1HKX4</accession>
<dbReference type="InParanoid" id="T1HKX4"/>
<sequence>MAGDIWGLGVVLYIMLCGLEPDLDHMELTEISPGFTLPWCDDLSLNAKNLIQKMLARRPCVRIAAKQALDDVWVNGRANKVIHMEGAVERLKEFNARRKFRAATKVVLVTNQMSNKPLRKKELR</sequence>
<dbReference type="Proteomes" id="UP000015103">
    <property type="component" value="Unassembled WGS sequence"/>
</dbReference>
<keyword evidence="6" id="KW-0067">ATP-binding</keyword>
<dbReference type="EnsemblMetazoa" id="RPRC004698-RA">
    <property type="protein sequence ID" value="RPRC004698-PA"/>
    <property type="gene ID" value="RPRC004698"/>
</dbReference>
<dbReference type="eggNOG" id="KOG0032">
    <property type="taxonomic scope" value="Eukaryota"/>
</dbReference>
<keyword evidence="2" id="KW-0723">Serine/threonine-protein kinase</keyword>